<feature type="domain" description="Histidine kinase" evidence="10">
    <location>
        <begin position="230"/>
        <end position="455"/>
    </location>
</feature>
<evidence type="ECO:0000256" key="1">
    <source>
        <dbReference type="ARBA" id="ARBA00000085"/>
    </source>
</evidence>
<protein>
    <recommendedName>
        <fullName evidence="3">histidine kinase</fullName>
        <ecNumber evidence="3">2.7.13.3</ecNumber>
    </recommendedName>
</protein>
<evidence type="ECO:0000256" key="8">
    <source>
        <dbReference type="ARBA" id="ARBA00022840"/>
    </source>
</evidence>
<evidence type="ECO:0000256" key="2">
    <source>
        <dbReference type="ARBA" id="ARBA00004651"/>
    </source>
</evidence>
<dbReference type="SMART" id="SM00387">
    <property type="entry name" value="HATPase_c"/>
    <property type="match status" value="1"/>
</dbReference>
<dbReference type="PANTHER" id="PTHR44936">
    <property type="entry name" value="SENSOR PROTEIN CREC"/>
    <property type="match status" value="1"/>
</dbReference>
<dbReference type="InterPro" id="IPR005467">
    <property type="entry name" value="His_kinase_dom"/>
</dbReference>
<evidence type="ECO:0000256" key="7">
    <source>
        <dbReference type="ARBA" id="ARBA00022777"/>
    </source>
</evidence>
<dbReference type="Proteomes" id="UP000184085">
    <property type="component" value="Unassembled WGS sequence"/>
</dbReference>
<dbReference type="NCBIfam" id="NF045988">
    <property type="entry name" value="HisKinRegBRhodob"/>
    <property type="match status" value="1"/>
</dbReference>
<dbReference type="GO" id="GO:0000155">
    <property type="term" value="F:phosphorelay sensor kinase activity"/>
    <property type="evidence" value="ECO:0007669"/>
    <property type="project" value="InterPro"/>
</dbReference>
<accession>A0A1M4N3F5</accession>
<dbReference type="InterPro" id="IPR047770">
    <property type="entry name" value="RegB"/>
</dbReference>
<dbReference type="SUPFAM" id="SSF55874">
    <property type="entry name" value="ATPase domain of HSP90 chaperone/DNA topoisomerase II/histidine kinase"/>
    <property type="match status" value="1"/>
</dbReference>
<gene>
    <name evidence="11" type="primary">regB</name>
    <name evidence="11" type="ORF">KARMA_3650</name>
</gene>
<keyword evidence="8" id="KW-0067">ATP-binding</keyword>
<evidence type="ECO:0000259" key="10">
    <source>
        <dbReference type="PROSITE" id="PS50109"/>
    </source>
</evidence>
<keyword evidence="9" id="KW-0472">Membrane</keyword>
<keyword evidence="9" id="KW-0812">Transmembrane</keyword>
<dbReference type="PROSITE" id="PS50109">
    <property type="entry name" value="HIS_KIN"/>
    <property type="match status" value="1"/>
</dbReference>
<evidence type="ECO:0000256" key="9">
    <source>
        <dbReference type="SAM" id="Phobius"/>
    </source>
</evidence>
<dbReference type="InterPro" id="IPR036890">
    <property type="entry name" value="HATPase_C_sf"/>
</dbReference>
<feature type="transmembrane region" description="Helical" evidence="9">
    <location>
        <begin position="174"/>
        <end position="194"/>
    </location>
</feature>
<dbReference type="Pfam" id="PF25323">
    <property type="entry name" value="6TM_PilS"/>
    <property type="match status" value="1"/>
</dbReference>
<dbReference type="SUPFAM" id="SSF47384">
    <property type="entry name" value="Homodimeric domain of signal transducing histidine kinase"/>
    <property type="match status" value="1"/>
</dbReference>
<evidence type="ECO:0000256" key="6">
    <source>
        <dbReference type="ARBA" id="ARBA00022741"/>
    </source>
</evidence>
<dbReference type="EC" id="2.7.13.3" evidence="3"/>
<dbReference type="GO" id="GO:0005886">
    <property type="term" value="C:plasma membrane"/>
    <property type="evidence" value="ECO:0007669"/>
    <property type="project" value="UniProtKB-SubCell"/>
</dbReference>
<organism evidence="11 12">
    <name type="scientific">Donghicola eburneus</name>
    <dbReference type="NCBI Taxonomy" id="393278"/>
    <lineage>
        <taxon>Bacteria</taxon>
        <taxon>Pseudomonadati</taxon>
        <taxon>Pseudomonadota</taxon>
        <taxon>Alphaproteobacteria</taxon>
        <taxon>Rhodobacterales</taxon>
        <taxon>Roseobacteraceae</taxon>
        <taxon>Donghicola</taxon>
    </lineage>
</organism>
<evidence type="ECO:0000313" key="12">
    <source>
        <dbReference type="Proteomes" id="UP000184085"/>
    </source>
</evidence>
<feature type="transmembrane region" description="Helical" evidence="9">
    <location>
        <begin position="6"/>
        <end position="25"/>
    </location>
</feature>
<evidence type="ECO:0000256" key="4">
    <source>
        <dbReference type="ARBA" id="ARBA00022475"/>
    </source>
</evidence>
<keyword evidence="12" id="KW-1185">Reference proteome</keyword>
<comment type="catalytic activity">
    <reaction evidence="1">
        <text>ATP + protein L-histidine = ADP + protein N-phospho-L-histidine.</text>
        <dbReference type="EC" id="2.7.13.3"/>
    </reaction>
</comment>
<keyword evidence="6" id="KW-0547">Nucleotide-binding</keyword>
<keyword evidence="4" id="KW-1003">Cell membrane</keyword>
<keyword evidence="7 11" id="KW-0418">Kinase</keyword>
<evidence type="ECO:0000313" key="11">
    <source>
        <dbReference type="EMBL" id="SCM69412.1"/>
    </source>
</evidence>
<dbReference type="InterPro" id="IPR036097">
    <property type="entry name" value="HisK_dim/P_sf"/>
</dbReference>
<dbReference type="CDD" id="cd00082">
    <property type="entry name" value="HisKA"/>
    <property type="match status" value="1"/>
</dbReference>
<dbReference type="AlphaFoldDB" id="A0A1M4N3F5"/>
<proteinExistence type="predicted"/>
<dbReference type="SMART" id="SM00388">
    <property type="entry name" value="HisKA"/>
    <property type="match status" value="1"/>
</dbReference>
<dbReference type="InterPro" id="IPR003661">
    <property type="entry name" value="HisK_dim/P_dom"/>
</dbReference>
<sequence length="474" mass="52387">MVYLVATYVGIAMADTSLFSTGFGGPNHFVRLRTMILLRWLAIGGQLMAIVVGQWLYGLQLEIGLCFMAVGVSVIGNLISLFVFPQNKRLSETENFLMVLFDILQLGFLLYLTGGLHNPFALLILGPVTVSSAVMSLRSYLILGMTAVVIVSLLAKYHLLLTTQAGEVLRVPDLFVFGTWLAIVIGVMFLGLYARRVTSEMHTMSNALQATQMALAREQKLTDLGGVVAAAAHELGTPLATIKLTSAELAEELDDRPELQEDALLIRQQADRCRDILRTMGRAGKDDLHMRHAPLTTVLEEAADPHLMRGSQVIFDWPENLDAEIPTILRRPELIHGVRNLVQNAVDFSRSKVWIEARWTENTITIRIIDDGKGYPVSIIGRIGDPFVRRRRAERDLHQRPEYEGMGLGLFIAKTLLERIGAELTFANGSNPLDPESLGTEQCGAIVEVVIPRAKVEASSDQIAQIGAENPYFE</sequence>
<evidence type="ECO:0000256" key="3">
    <source>
        <dbReference type="ARBA" id="ARBA00012438"/>
    </source>
</evidence>
<dbReference type="Gene3D" id="1.10.287.130">
    <property type="match status" value="1"/>
</dbReference>
<dbReference type="InterPro" id="IPR050980">
    <property type="entry name" value="2C_sensor_his_kinase"/>
</dbReference>
<reference evidence="12" key="1">
    <citation type="submission" date="2016-09" db="EMBL/GenBank/DDBJ databases">
        <authorList>
            <person name="Wibberg D."/>
        </authorList>
    </citation>
    <scope>NUCLEOTIDE SEQUENCE [LARGE SCALE GENOMIC DNA]</scope>
</reference>
<dbReference type="EMBL" id="FMJB01000064">
    <property type="protein sequence ID" value="SCM69412.1"/>
    <property type="molecule type" value="Genomic_DNA"/>
</dbReference>
<feature type="transmembrane region" description="Helical" evidence="9">
    <location>
        <begin position="63"/>
        <end position="84"/>
    </location>
</feature>
<keyword evidence="5 11" id="KW-0808">Transferase</keyword>
<dbReference type="Pfam" id="PF00512">
    <property type="entry name" value="HisKA"/>
    <property type="match status" value="1"/>
</dbReference>
<comment type="subcellular location">
    <subcellularLocation>
        <location evidence="2">Cell membrane</location>
        <topology evidence="2">Multi-pass membrane protein</topology>
    </subcellularLocation>
</comment>
<dbReference type="NCBIfam" id="NF033792">
    <property type="entry name" value="ActS_PrrB_HisK"/>
    <property type="match status" value="1"/>
</dbReference>
<dbReference type="Gene3D" id="3.30.565.10">
    <property type="entry name" value="Histidine kinase-like ATPase, C-terminal domain"/>
    <property type="match status" value="1"/>
</dbReference>
<dbReference type="GO" id="GO:0005524">
    <property type="term" value="F:ATP binding"/>
    <property type="evidence" value="ECO:0007669"/>
    <property type="project" value="UniProtKB-KW"/>
</dbReference>
<name>A0A1M4N3F5_9RHOB</name>
<feature type="transmembrane region" description="Helical" evidence="9">
    <location>
        <begin position="37"/>
        <end position="57"/>
    </location>
</feature>
<dbReference type="PANTHER" id="PTHR44936:SF10">
    <property type="entry name" value="SENSOR PROTEIN RSTB"/>
    <property type="match status" value="1"/>
</dbReference>
<evidence type="ECO:0000256" key="5">
    <source>
        <dbReference type="ARBA" id="ARBA00022679"/>
    </source>
</evidence>
<keyword evidence="9" id="KW-1133">Transmembrane helix</keyword>
<dbReference type="Pfam" id="PF02518">
    <property type="entry name" value="HATPase_c"/>
    <property type="match status" value="1"/>
</dbReference>
<dbReference type="InterPro" id="IPR003594">
    <property type="entry name" value="HATPase_dom"/>
</dbReference>
<feature type="transmembrane region" description="Helical" evidence="9">
    <location>
        <begin position="142"/>
        <end position="162"/>
    </location>
</feature>